<evidence type="ECO:0008006" key="3">
    <source>
        <dbReference type="Google" id="ProtNLM"/>
    </source>
</evidence>
<dbReference type="InterPro" id="IPR035948">
    <property type="entry name" value="YwqG-like_sf"/>
</dbReference>
<dbReference type="HOGENOM" id="CLU_056726_1_0_9"/>
<dbReference type="PANTHER" id="PTHR36436:SF6">
    <property type="entry name" value="SLL5081 PROTEIN"/>
    <property type="match status" value="1"/>
</dbReference>
<accession>F8F780</accession>
<reference evidence="2" key="1">
    <citation type="submission" date="2011-06" db="EMBL/GenBank/DDBJ databases">
        <title>Complete genome sequence of Paenibacillus mucilaginosus KNP414.</title>
        <authorList>
            <person name="Wang J."/>
            <person name="Hu S."/>
            <person name="Hu X."/>
            <person name="Zhang B."/>
            <person name="Dong D."/>
            <person name="Zhang S."/>
            <person name="Zhao K."/>
            <person name="Wu D."/>
        </authorList>
    </citation>
    <scope>NUCLEOTIDE SEQUENCE [LARGE SCALE GENOMIC DNA]</scope>
    <source>
        <strain evidence="2">KNP414</strain>
    </source>
</reference>
<organism evidence="1 2">
    <name type="scientific">Paenibacillus mucilaginosus (strain KNP414)</name>
    <dbReference type="NCBI Taxonomy" id="1036673"/>
    <lineage>
        <taxon>Bacteria</taxon>
        <taxon>Bacillati</taxon>
        <taxon>Bacillota</taxon>
        <taxon>Bacilli</taxon>
        <taxon>Bacillales</taxon>
        <taxon>Paenibacillaceae</taxon>
        <taxon>Paenibacillus</taxon>
    </lineage>
</organism>
<name>F8F780_PAEMK</name>
<protein>
    <recommendedName>
        <fullName evidence="3">DUF1963 domain-containing protein</fullName>
    </recommendedName>
</protein>
<dbReference type="KEGG" id="pms:KNP414_06584"/>
<evidence type="ECO:0000313" key="2">
    <source>
        <dbReference type="Proteomes" id="UP000006620"/>
    </source>
</evidence>
<dbReference type="EMBL" id="CP002869">
    <property type="protein sequence ID" value="AEI45105.1"/>
    <property type="molecule type" value="Genomic_DNA"/>
</dbReference>
<sequence>MNKETILQALDAAGLGPYRDAISRLIYPSHRLLLHGTVENSMPPGASKIGGCPDLPPDLEWPTWRGYPQSFIAQLNLADLPPISPLPAAGVLYFFYAAQAMYGVRGFYEDPRTCSVFYLGADRIPSLQRRPHPETLDAGSTLYASRIEARPTLCVPSADSAYLESLGLGWDSNSEDYDTYWEMFLPQLEDRPSGIIHRLLGHPDQIQADMQMECEMLRRGWTWEDIGRPDQRQNLLPSAADWRLLLQIDSDERMTGMTWGDAGKIYFWIREEDLASLHFDGVTCIMQCT</sequence>
<dbReference type="AlphaFoldDB" id="F8F780"/>
<dbReference type="SUPFAM" id="SSF103032">
    <property type="entry name" value="Hypothetical protein YwqG"/>
    <property type="match status" value="1"/>
</dbReference>
<gene>
    <name evidence="1" type="ordered locus">KNP414_06584</name>
</gene>
<dbReference type="PATRIC" id="fig|1036673.3.peg.6136"/>
<proteinExistence type="predicted"/>
<evidence type="ECO:0000313" key="1">
    <source>
        <dbReference type="EMBL" id="AEI45105.1"/>
    </source>
</evidence>
<dbReference type="Pfam" id="PF09234">
    <property type="entry name" value="DUF1963"/>
    <property type="match status" value="1"/>
</dbReference>
<dbReference type="Proteomes" id="UP000006620">
    <property type="component" value="Chromosome"/>
</dbReference>
<dbReference type="RefSeq" id="WP_013920249.1">
    <property type="nucleotide sequence ID" value="NC_015690.1"/>
</dbReference>
<dbReference type="Gene3D" id="2.30.320.10">
    <property type="entry name" value="YwqG-like"/>
    <property type="match status" value="1"/>
</dbReference>
<reference evidence="1 2" key="2">
    <citation type="journal article" date="2013" name="Genome Announc.">
        <title>Genome Sequence of Growth-Improving Paenibacillus mucilaginosus Strain KNP414.</title>
        <authorList>
            <person name="Lu J.J."/>
            <person name="Wang J.F."/>
            <person name="Hu X.F."/>
        </authorList>
    </citation>
    <scope>NUCLEOTIDE SEQUENCE [LARGE SCALE GENOMIC DNA]</scope>
    <source>
        <strain evidence="1 2">KNP414</strain>
    </source>
</reference>
<dbReference type="InterPro" id="IPR015315">
    <property type="entry name" value="DUF1963"/>
</dbReference>
<dbReference type="PANTHER" id="PTHR36436">
    <property type="entry name" value="SLL5081 PROTEIN"/>
    <property type="match status" value="1"/>
</dbReference>